<feature type="compositionally biased region" description="Polar residues" evidence="1">
    <location>
        <begin position="549"/>
        <end position="565"/>
    </location>
</feature>
<dbReference type="AlphaFoldDB" id="A0A8H2VUF9"/>
<proteinExistence type="predicted"/>
<evidence type="ECO:0000313" key="3">
    <source>
        <dbReference type="Proteomes" id="UP000624404"/>
    </source>
</evidence>
<feature type="region of interest" description="Disordered" evidence="1">
    <location>
        <begin position="146"/>
        <end position="177"/>
    </location>
</feature>
<accession>A0A8H2VUF9</accession>
<feature type="compositionally biased region" description="Polar residues" evidence="1">
    <location>
        <begin position="687"/>
        <end position="702"/>
    </location>
</feature>
<feature type="region of interest" description="Disordered" evidence="1">
    <location>
        <begin position="548"/>
        <end position="782"/>
    </location>
</feature>
<dbReference type="EMBL" id="CAJHIA010000014">
    <property type="protein sequence ID" value="CAD6445309.1"/>
    <property type="molecule type" value="Genomic_DNA"/>
</dbReference>
<feature type="compositionally biased region" description="Polar residues" evidence="1">
    <location>
        <begin position="146"/>
        <end position="168"/>
    </location>
</feature>
<evidence type="ECO:0000256" key="1">
    <source>
        <dbReference type="SAM" id="MobiDB-lite"/>
    </source>
</evidence>
<feature type="region of interest" description="Disordered" evidence="1">
    <location>
        <begin position="222"/>
        <end position="252"/>
    </location>
</feature>
<dbReference type="Proteomes" id="UP000624404">
    <property type="component" value="Unassembled WGS sequence"/>
</dbReference>
<feature type="compositionally biased region" description="Polar residues" evidence="1">
    <location>
        <begin position="671"/>
        <end position="680"/>
    </location>
</feature>
<sequence length="1053" mass="119686">MQIPCLRKQRCKSQIPSQSQFRNINQKSRKPTCSLSLNLNVGQKFRLRNLKRKFSKLKFKRGIFGGARRTRGKTRKVDIKRRFGRFLRPKKVHFGFHPRKFNCKWRFPGLKSKGCFGFGWRGRRRVVNWDSDNSTPSHTFVQAMNTHAQRNSRRNTSSINADTSTPSTHSEDRTHSQAHLLPEQAQTNQVNPNHNYRYPYSLAPEDFPDTFYRLHRDENWRDTSDLPRSYSNNSFKSSTSLQATDSKSNNRRQIQKPIYNASEHGWSAKNTYTPVPPSPKQILMLVRGHFLERGVSSSSIFVPGVWNNRKASGVSLWDNLEDALEEGRRFGGAQIFPVEGDLFRRASAASTGGGSVVFCMEELLRRDSKLCMITRGRYGQAREKGEGGKKRRRNGLRGKAYLVAGVIPGTHNYPRTSPITATTDTNTTSQIRNEKNDINVVKNRRISSSPSSFIFNDIQEIPDSFDFETFERAQENPFIKSQSDSMGNGPSTHGEKTSERALLGWDLNVLHSNETKRDIRELRREHRNSKVMKMESISEDTIIVDAHTTLPTSSQQLSPAKTSSEIPRRQDSRNPMRKINSRAGITRAGTFGSKSSRGDLSNDLGLSSQAQSSHEFAMSSEKSGIDSSQDVNTATDASRDGYSSEDSLSPGSDIPAVAIKKRVLPPPNFDGENSSVSASNVRPAKFRNSSAQLKGDSGSTPNPVLRSSRAVEDEDMEWISEEDTEAANRGHMRPTPAANKIPMDYSKSRRPIRNRTPRNYGDSQKSVKRSSSNSNNNQELLDMDPAEWQLNNKESSTGSNTIPIHRNAVGKGTHGNDKINPCESNPHLKGTGPHHPLYNELSTMRRQSIQPKPDPILKLKRKPIPELENGEKVWAYKAVIAFGMRKFADASKQCYLIEWKEPWGPTWQPKGLTDRPLRDDWQKKKKLWDMQSRTKVGKKLTKEKKAEKILFEEDGYYLVDYTTDLRPEWIKKADVTEELTREFLQRKRKWRYEGHGLQSEYAEIGNEEEEEEEEEEEMEEEEEEGEEAEEEEENPSNGVQSDVDGGSSNDEQD</sequence>
<evidence type="ECO:0000313" key="2">
    <source>
        <dbReference type="EMBL" id="CAD6445309.1"/>
    </source>
</evidence>
<name>A0A8H2VUF9_9HELO</name>
<feature type="compositionally biased region" description="Acidic residues" evidence="1">
    <location>
        <begin position="1005"/>
        <end position="1034"/>
    </location>
</feature>
<protein>
    <submittedName>
        <fullName evidence="2">0b28bfcb-800c-4637-8c6b-5a615c40c18e</fullName>
    </submittedName>
</protein>
<organism evidence="2 3">
    <name type="scientific">Sclerotinia trifoliorum</name>
    <dbReference type="NCBI Taxonomy" id="28548"/>
    <lineage>
        <taxon>Eukaryota</taxon>
        <taxon>Fungi</taxon>
        <taxon>Dikarya</taxon>
        <taxon>Ascomycota</taxon>
        <taxon>Pezizomycotina</taxon>
        <taxon>Leotiomycetes</taxon>
        <taxon>Helotiales</taxon>
        <taxon>Sclerotiniaceae</taxon>
        <taxon>Sclerotinia</taxon>
    </lineage>
</organism>
<keyword evidence="3" id="KW-1185">Reference proteome</keyword>
<feature type="compositionally biased region" description="Polar residues" evidence="1">
    <location>
        <begin position="1035"/>
        <end position="1053"/>
    </location>
</feature>
<reference evidence="2" key="1">
    <citation type="submission" date="2020-10" db="EMBL/GenBank/DDBJ databases">
        <authorList>
            <person name="Kusch S."/>
        </authorList>
    </citation>
    <scope>NUCLEOTIDE SEQUENCE</scope>
    <source>
        <strain evidence="2">SwB9</strain>
    </source>
</reference>
<comment type="caution">
    <text evidence="2">The sequence shown here is derived from an EMBL/GenBank/DDBJ whole genome shotgun (WGS) entry which is preliminary data.</text>
</comment>
<feature type="compositionally biased region" description="Acidic residues" evidence="1">
    <location>
        <begin position="712"/>
        <end position="725"/>
    </location>
</feature>
<feature type="compositionally biased region" description="Polar residues" evidence="1">
    <location>
        <begin position="592"/>
        <end position="636"/>
    </location>
</feature>
<gene>
    <name evidence="2" type="ORF">SCLTRI_LOCUS5100</name>
</gene>
<dbReference type="OrthoDB" id="3647690at2759"/>
<feature type="compositionally biased region" description="Low complexity" evidence="1">
    <location>
        <begin position="229"/>
        <end position="240"/>
    </location>
</feature>
<feature type="region of interest" description="Disordered" evidence="1">
    <location>
        <begin position="997"/>
        <end position="1053"/>
    </location>
</feature>